<evidence type="ECO:0000313" key="1">
    <source>
        <dbReference type="EMBL" id="CBN80373.1"/>
    </source>
</evidence>
<reference evidence="1 2" key="1">
    <citation type="journal article" date="2010" name="Nature">
        <title>The Ectocarpus genome and the independent evolution of multicellularity in brown algae.</title>
        <authorList>
            <person name="Cock J.M."/>
            <person name="Sterck L."/>
            <person name="Rouze P."/>
            <person name="Scornet D."/>
            <person name="Allen A.E."/>
            <person name="Amoutzias G."/>
            <person name="Anthouard V."/>
            <person name="Artiguenave F."/>
            <person name="Aury J.M."/>
            <person name="Badger J.H."/>
            <person name="Beszteri B."/>
            <person name="Billiau K."/>
            <person name="Bonnet E."/>
            <person name="Bothwell J.H."/>
            <person name="Bowler C."/>
            <person name="Boyen C."/>
            <person name="Brownlee C."/>
            <person name="Carrano C.J."/>
            <person name="Charrier B."/>
            <person name="Cho G.Y."/>
            <person name="Coelho S.M."/>
            <person name="Collen J."/>
            <person name="Corre E."/>
            <person name="Da Silva C."/>
            <person name="Delage L."/>
            <person name="Delaroque N."/>
            <person name="Dittami S.M."/>
            <person name="Doulbeau S."/>
            <person name="Elias M."/>
            <person name="Farnham G."/>
            <person name="Gachon C.M."/>
            <person name="Gschloessl B."/>
            <person name="Heesch S."/>
            <person name="Jabbari K."/>
            <person name="Jubin C."/>
            <person name="Kawai H."/>
            <person name="Kimura K."/>
            <person name="Kloareg B."/>
            <person name="Kupper F.C."/>
            <person name="Lang D."/>
            <person name="Le Bail A."/>
            <person name="Leblanc C."/>
            <person name="Lerouge P."/>
            <person name="Lohr M."/>
            <person name="Lopez P.J."/>
            <person name="Martens C."/>
            <person name="Maumus F."/>
            <person name="Michel G."/>
            <person name="Miranda-Saavedra D."/>
            <person name="Morales J."/>
            <person name="Moreau H."/>
            <person name="Motomura T."/>
            <person name="Nagasato C."/>
            <person name="Napoli C.A."/>
            <person name="Nelson D.R."/>
            <person name="Nyvall-Collen P."/>
            <person name="Peters A.F."/>
            <person name="Pommier C."/>
            <person name="Potin P."/>
            <person name="Poulain J."/>
            <person name="Quesneville H."/>
            <person name="Read B."/>
            <person name="Rensing S.A."/>
            <person name="Ritter A."/>
            <person name="Rousvoal S."/>
            <person name="Samanta M."/>
            <person name="Samson G."/>
            <person name="Schroeder D.C."/>
            <person name="Segurens B."/>
            <person name="Strittmatter M."/>
            <person name="Tonon T."/>
            <person name="Tregear J.W."/>
            <person name="Valentin K."/>
            <person name="von Dassow P."/>
            <person name="Yamagishi T."/>
            <person name="Van de Peer Y."/>
            <person name="Wincker P."/>
        </authorList>
    </citation>
    <scope>NUCLEOTIDE SEQUENCE [LARGE SCALE GENOMIC DNA]</scope>
    <source>
        <strain evidence="2">Ec32 / CCAP1310/4</strain>
    </source>
</reference>
<dbReference type="AlphaFoldDB" id="D8LPA2"/>
<protein>
    <submittedName>
        <fullName evidence="1">EsV-1-70</fullName>
    </submittedName>
</protein>
<name>D8LPA2_ECTSI</name>
<sequence>MERLIRGRATISQLFSVREINEHVADMKMGSWVSSLLRSALQREGFMDNDFMGESGDIVSIAELVEAMAFYATTMGYSPAAWEPTLSPTLENFERRPGVYKTLLRKVDNWATLSGSKKLLSVKKLIRIRVSDKMKKVREKPNALGVFDHAADMATIHGNTNPKSTINSLHLLGKYPDQDPRFYIHMVYRYYMNEYHNQLATEDKVLRFPSFQKILDTTKPIDCIGAIPAEFRTFVRGIRGNSVSTVTTPVPSKTNANEVVYTHNFEATVPWVPVMRAMIYDLFVNLNTRFREIYPKYLVRGEGGCEKGNVAAVEALARSIEMADLVQTLTGVQSVSVYTKDLLDRMLAVDSRAADIFPRYNSHPFVGEGEQLRERLGFLHQDSVRGVFQRIASKSSSDFCTDIYSGLKIEFKTIEVFKEYCTTKTFMVFKRRDECEWRQFILDTRKICCILHAWSRKKDVDEFVEEYGCEDRYMCRILAELE</sequence>
<dbReference type="InParanoid" id="D8LPA2"/>
<dbReference type="Proteomes" id="UP000002630">
    <property type="component" value="Linkage Group LG16"/>
</dbReference>
<dbReference type="EMBL" id="FN648730">
    <property type="protein sequence ID" value="CBN80373.1"/>
    <property type="molecule type" value="Genomic_DNA"/>
</dbReference>
<gene>
    <name evidence="1" type="ORF">Esi_0052_0106</name>
</gene>
<accession>D8LPA2</accession>
<evidence type="ECO:0000313" key="2">
    <source>
        <dbReference type="Proteomes" id="UP000002630"/>
    </source>
</evidence>
<organism evidence="1 2">
    <name type="scientific">Ectocarpus siliculosus</name>
    <name type="common">Brown alga</name>
    <name type="synonym">Conferva siliculosa</name>
    <dbReference type="NCBI Taxonomy" id="2880"/>
    <lineage>
        <taxon>Eukaryota</taxon>
        <taxon>Sar</taxon>
        <taxon>Stramenopiles</taxon>
        <taxon>Ochrophyta</taxon>
        <taxon>PX clade</taxon>
        <taxon>Phaeophyceae</taxon>
        <taxon>Ectocarpales</taxon>
        <taxon>Ectocarpaceae</taxon>
        <taxon>Ectocarpus</taxon>
    </lineage>
</organism>
<dbReference type="EMBL" id="FN649741">
    <property type="protein sequence ID" value="CBN80373.1"/>
    <property type="molecule type" value="Genomic_DNA"/>
</dbReference>
<proteinExistence type="predicted"/>
<keyword evidence="2" id="KW-1185">Reference proteome</keyword>